<dbReference type="SUPFAM" id="SSF57667">
    <property type="entry name" value="beta-beta-alpha zinc fingers"/>
    <property type="match status" value="4"/>
</dbReference>
<keyword evidence="4 9" id="KW-0863">Zinc-finger</keyword>
<name>A0ABQ8RUX4_PERAM</name>
<proteinExistence type="predicted"/>
<evidence type="ECO:0000256" key="5">
    <source>
        <dbReference type="ARBA" id="ARBA00022833"/>
    </source>
</evidence>
<dbReference type="SMART" id="SM00355">
    <property type="entry name" value="ZnF_C2H2"/>
    <property type="match status" value="7"/>
</dbReference>
<dbReference type="PROSITE" id="PS50157">
    <property type="entry name" value="ZINC_FINGER_C2H2_2"/>
    <property type="match status" value="7"/>
</dbReference>
<dbReference type="PANTHER" id="PTHR24394">
    <property type="entry name" value="ZINC FINGER PROTEIN"/>
    <property type="match status" value="1"/>
</dbReference>
<evidence type="ECO:0000256" key="1">
    <source>
        <dbReference type="ARBA" id="ARBA00004123"/>
    </source>
</evidence>
<keyword evidence="2" id="KW-0479">Metal-binding</keyword>
<evidence type="ECO:0000256" key="3">
    <source>
        <dbReference type="ARBA" id="ARBA00022737"/>
    </source>
</evidence>
<keyword evidence="12" id="KW-1185">Reference proteome</keyword>
<comment type="subcellular location">
    <subcellularLocation>
        <location evidence="1">Nucleus</location>
    </subcellularLocation>
</comment>
<protein>
    <recommendedName>
        <fullName evidence="10">C2H2-type domain-containing protein</fullName>
    </recommendedName>
</protein>
<comment type="caution">
    <text evidence="11">The sequence shown here is derived from an EMBL/GenBank/DDBJ whole genome shotgun (WGS) entry which is preliminary data.</text>
</comment>
<evidence type="ECO:0000256" key="9">
    <source>
        <dbReference type="PROSITE-ProRule" id="PRU00042"/>
    </source>
</evidence>
<feature type="domain" description="C2H2-type" evidence="10">
    <location>
        <begin position="331"/>
        <end position="358"/>
    </location>
</feature>
<evidence type="ECO:0000256" key="2">
    <source>
        <dbReference type="ARBA" id="ARBA00022723"/>
    </source>
</evidence>
<dbReference type="Pfam" id="PF00096">
    <property type="entry name" value="zf-C2H2"/>
    <property type="match status" value="4"/>
</dbReference>
<dbReference type="EMBL" id="JAJSOF020000042">
    <property type="protein sequence ID" value="KAJ4425518.1"/>
    <property type="molecule type" value="Genomic_DNA"/>
</dbReference>
<evidence type="ECO:0000256" key="6">
    <source>
        <dbReference type="ARBA" id="ARBA00023015"/>
    </source>
</evidence>
<feature type="domain" description="C2H2-type" evidence="10">
    <location>
        <begin position="161"/>
        <end position="188"/>
    </location>
</feature>
<evidence type="ECO:0000259" key="10">
    <source>
        <dbReference type="PROSITE" id="PS50157"/>
    </source>
</evidence>
<feature type="domain" description="C2H2-type" evidence="10">
    <location>
        <begin position="359"/>
        <end position="383"/>
    </location>
</feature>
<dbReference type="PANTHER" id="PTHR24394:SF48">
    <property type="entry name" value="ZINC FINGER PROTEIN 771"/>
    <property type="match status" value="1"/>
</dbReference>
<feature type="domain" description="C2H2-type" evidence="10">
    <location>
        <begin position="247"/>
        <end position="274"/>
    </location>
</feature>
<evidence type="ECO:0000313" key="12">
    <source>
        <dbReference type="Proteomes" id="UP001148838"/>
    </source>
</evidence>
<dbReference type="PROSITE" id="PS00028">
    <property type="entry name" value="ZINC_FINGER_C2H2_1"/>
    <property type="match status" value="7"/>
</dbReference>
<keyword evidence="5" id="KW-0862">Zinc</keyword>
<evidence type="ECO:0000256" key="7">
    <source>
        <dbReference type="ARBA" id="ARBA00023163"/>
    </source>
</evidence>
<evidence type="ECO:0000256" key="8">
    <source>
        <dbReference type="ARBA" id="ARBA00023242"/>
    </source>
</evidence>
<dbReference type="Pfam" id="PF13465">
    <property type="entry name" value="zf-H2C2_2"/>
    <property type="match status" value="1"/>
</dbReference>
<reference evidence="11 12" key="1">
    <citation type="journal article" date="2022" name="Allergy">
        <title>Genome assembly and annotation of Periplaneta americana reveal a comprehensive cockroach allergen profile.</title>
        <authorList>
            <person name="Wang L."/>
            <person name="Xiong Q."/>
            <person name="Saelim N."/>
            <person name="Wang L."/>
            <person name="Nong W."/>
            <person name="Wan A.T."/>
            <person name="Shi M."/>
            <person name="Liu X."/>
            <person name="Cao Q."/>
            <person name="Hui J.H.L."/>
            <person name="Sookrung N."/>
            <person name="Leung T.F."/>
            <person name="Tungtrongchitr A."/>
            <person name="Tsui S.K.W."/>
        </authorList>
    </citation>
    <scope>NUCLEOTIDE SEQUENCE [LARGE SCALE GENOMIC DNA]</scope>
    <source>
        <strain evidence="11">PWHHKU_190912</strain>
    </source>
</reference>
<keyword evidence="6" id="KW-0805">Transcription regulation</keyword>
<accession>A0ABQ8RUX4</accession>
<dbReference type="InterPro" id="IPR013087">
    <property type="entry name" value="Znf_C2H2_type"/>
</dbReference>
<dbReference type="Gene3D" id="3.30.160.60">
    <property type="entry name" value="Classic Zinc Finger"/>
    <property type="match status" value="7"/>
</dbReference>
<keyword evidence="8" id="KW-0539">Nucleus</keyword>
<organism evidence="11 12">
    <name type="scientific">Periplaneta americana</name>
    <name type="common">American cockroach</name>
    <name type="synonym">Blatta americana</name>
    <dbReference type="NCBI Taxonomy" id="6978"/>
    <lineage>
        <taxon>Eukaryota</taxon>
        <taxon>Metazoa</taxon>
        <taxon>Ecdysozoa</taxon>
        <taxon>Arthropoda</taxon>
        <taxon>Hexapoda</taxon>
        <taxon>Insecta</taxon>
        <taxon>Pterygota</taxon>
        <taxon>Neoptera</taxon>
        <taxon>Polyneoptera</taxon>
        <taxon>Dictyoptera</taxon>
        <taxon>Blattodea</taxon>
        <taxon>Blattoidea</taxon>
        <taxon>Blattidae</taxon>
        <taxon>Blattinae</taxon>
        <taxon>Periplaneta</taxon>
    </lineage>
</organism>
<evidence type="ECO:0000313" key="11">
    <source>
        <dbReference type="EMBL" id="KAJ4425518.1"/>
    </source>
</evidence>
<keyword evidence="7" id="KW-0804">Transcription</keyword>
<gene>
    <name evidence="11" type="ORF">ANN_27712</name>
</gene>
<keyword evidence="3" id="KW-0677">Repeat</keyword>
<evidence type="ECO:0000256" key="4">
    <source>
        <dbReference type="ARBA" id="ARBA00022771"/>
    </source>
</evidence>
<dbReference type="Proteomes" id="UP001148838">
    <property type="component" value="Unassembled WGS sequence"/>
</dbReference>
<feature type="domain" description="C2H2-type" evidence="10">
    <location>
        <begin position="275"/>
        <end position="302"/>
    </location>
</feature>
<dbReference type="InterPro" id="IPR036236">
    <property type="entry name" value="Znf_C2H2_sf"/>
</dbReference>
<feature type="domain" description="C2H2-type" evidence="10">
    <location>
        <begin position="219"/>
        <end position="246"/>
    </location>
</feature>
<sequence>MYLAMRDCNAHNVPTVELGDRFHNLYSTTNDCIRNNYPNAEGNLLAVHVAEIKMECVDHSYDFTAGFRVEETAVPANFVTTKCEAEEELCSLDTVKDDLKVEVMREENEILTDSLADPHHHTVSTYSEGFEHEEYTSAYQPPKHCVWLPNILRDHEDKKEFKCNVCGKCFSQSKQLKTHENRHNDIRTFIPRSNVTGKSSFIQFTQEKHEQQLTDRKSLKCEVCGKSFTESSALKRHVRKHTGEKPFKCDICGKSFSEAGTLTSHTRQHTGDKPFKCDICGKCFTQRSSLNCHARQHTGDKPFKCQVCGKCFFTSSDLKRHARMHTAQKPFTCKFCEKCFKYSNSLRVHERKHAGKEVFKCDVCDKSFLNRESIKQHVLIHIA</sequence>
<feature type="domain" description="C2H2-type" evidence="10">
    <location>
        <begin position="303"/>
        <end position="330"/>
    </location>
</feature>